<evidence type="ECO:0000313" key="2">
    <source>
        <dbReference type="EMBL" id="KAF7910509.1"/>
    </source>
</evidence>
<feature type="compositionally biased region" description="Pro residues" evidence="1">
    <location>
        <begin position="27"/>
        <end position="36"/>
    </location>
</feature>
<name>A0ABQ7I453_9HELO</name>
<feature type="region of interest" description="Disordered" evidence="1">
    <location>
        <begin position="24"/>
        <end position="48"/>
    </location>
</feature>
<gene>
    <name evidence="2" type="ORF">EAE98_012041</name>
</gene>
<feature type="compositionally biased region" description="Polar residues" evidence="1">
    <location>
        <begin position="410"/>
        <end position="422"/>
    </location>
</feature>
<dbReference type="Proteomes" id="UP000783213">
    <property type="component" value="Unassembled WGS sequence"/>
</dbReference>
<dbReference type="GeneID" id="62238812"/>
<proteinExistence type="predicted"/>
<feature type="region of interest" description="Disordered" evidence="1">
    <location>
        <begin position="371"/>
        <end position="428"/>
    </location>
</feature>
<evidence type="ECO:0000313" key="3">
    <source>
        <dbReference type="Proteomes" id="UP000783213"/>
    </source>
</evidence>
<organism evidence="2 3">
    <name type="scientific">Botrytis deweyae</name>
    <dbReference type="NCBI Taxonomy" id="2478750"/>
    <lineage>
        <taxon>Eukaryota</taxon>
        <taxon>Fungi</taxon>
        <taxon>Dikarya</taxon>
        <taxon>Ascomycota</taxon>
        <taxon>Pezizomycotina</taxon>
        <taxon>Leotiomycetes</taxon>
        <taxon>Helotiales</taxon>
        <taxon>Sclerotiniaceae</taxon>
        <taxon>Botrytis</taxon>
    </lineage>
</organism>
<dbReference type="EMBL" id="RCSX01000057">
    <property type="protein sequence ID" value="KAF7910509.1"/>
    <property type="molecule type" value="Genomic_DNA"/>
</dbReference>
<accession>A0ABQ7I453</accession>
<dbReference type="RefSeq" id="XP_038803981.1">
    <property type="nucleotide sequence ID" value="XM_038959665.1"/>
</dbReference>
<keyword evidence="3" id="KW-1185">Reference proteome</keyword>
<reference evidence="2 3" key="1">
    <citation type="journal article" date="2020" name="Genome Biol. Evol.">
        <title>Comparative genomics of Sclerotiniaceae.</title>
        <authorList>
            <person name="Valero Jimenez C.A."/>
            <person name="Steentjes M."/>
            <person name="Scholten O.E."/>
            <person name="Van Kan J.A.L."/>
        </authorList>
    </citation>
    <scope>NUCLEOTIDE SEQUENCE [LARGE SCALE GENOMIC DNA]</scope>
    <source>
        <strain evidence="2 3">B1</strain>
    </source>
</reference>
<feature type="compositionally biased region" description="Basic and acidic residues" evidence="1">
    <location>
        <begin position="372"/>
        <end position="384"/>
    </location>
</feature>
<protein>
    <recommendedName>
        <fullName evidence="4">BZIP domain-containing protein</fullName>
    </recommendedName>
</protein>
<evidence type="ECO:0000256" key="1">
    <source>
        <dbReference type="SAM" id="MobiDB-lite"/>
    </source>
</evidence>
<comment type="caution">
    <text evidence="2">The sequence shown here is derived from an EMBL/GenBank/DDBJ whole genome shotgun (WGS) entry which is preliminary data.</text>
</comment>
<sequence length="508" mass="55303">MEENYETTLPCRGKSIGRSLSLVKDLAPPPQQPYPPQNSQNPQNFNSAYSISAPPLVHHNQINPLSALPLTQHHPFAIPQPQPYQTQLFNPEHHYLLLSLSRENFKALSLRQKIAAAETSLASMHLTAELEGVGIGITSPLSSISTLATPHSQAPTRRKLKKQISWLKCRIKECTRQERILMERLQQIGEEEERRWRWMQIERQRRINEEMMEWQRGYWNWFVGAGGAVGQAGYGYSGGGYGYGYGHGYGHVNGNGNGNGGMLNASTPAFQPGDSFSVSGVCPGDSKGSVGGRKYSNDFWNTEAPVFSPVNFFKPSSSTSISVSTSTAPSGIAQHVQNGQGGRLSRGWDECELSPLAEERRKSSLKWSVEIRGGDEVGNERGMGEEGEGEDSGSGSGEGEGEAGDSSTETAITTPTPQQSARMSPMGGAKSCNDVMLGVFDGVGEQQVDGVGERGLCGRSREGVAREKKSKSLPGVQRQLWEGVCGGKGGKLYGKEVLKERNEIDQVW</sequence>
<evidence type="ECO:0008006" key="4">
    <source>
        <dbReference type="Google" id="ProtNLM"/>
    </source>
</evidence>